<dbReference type="Pfam" id="PF07959">
    <property type="entry name" value="Fucose_pyrophosphorylase"/>
    <property type="match status" value="1"/>
</dbReference>
<dbReference type="PANTHER" id="PTHR15045">
    <property type="entry name" value="FUCOSE-1-PHOSPHATE GUANYLYLTRANSFERASE"/>
    <property type="match status" value="1"/>
</dbReference>
<keyword evidence="2" id="KW-0547">Nucleotide-binding</keyword>
<evidence type="ECO:0000313" key="5">
    <source>
        <dbReference type="Proteomes" id="UP000821866"/>
    </source>
</evidence>
<dbReference type="Proteomes" id="UP000821866">
    <property type="component" value="Unassembled WGS sequence"/>
</dbReference>
<dbReference type="InterPro" id="IPR012887">
    <property type="entry name" value="GDP_fucose_pyrophosphorylase"/>
</dbReference>
<feature type="domain" description="GDP-fucose pyrophosphorylase" evidence="3">
    <location>
        <begin position="135"/>
        <end position="532"/>
    </location>
</feature>
<dbReference type="AlphaFoldDB" id="A0A9J6DSG2"/>
<dbReference type="GO" id="GO:0042350">
    <property type="term" value="P:GDP-L-fucose biosynthetic process"/>
    <property type="evidence" value="ECO:0007669"/>
    <property type="project" value="UniProtKB-ARBA"/>
</dbReference>
<evidence type="ECO:0000313" key="4">
    <source>
        <dbReference type="EMBL" id="KAH8024770.1"/>
    </source>
</evidence>
<protein>
    <recommendedName>
        <fullName evidence="3">GDP-fucose pyrophosphorylase domain-containing protein</fullName>
    </recommendedName>
</protein>
<dbReference type="GO" id="GO:0000166">
    <property type="term" value="F:nucleotide binding"/>
    <property type="evidence" value="ECO:0007669"/>
    <property type="project" value="UniProtKB-KW"/>
</dbReference>
<comment type="caution">
    <text evidence="4">The sequence shown here is derived from an EMBL/GenBank/DDBJ whole genome shotgun (WGS) entry which is preliminary data.</text>
</comment>
<dbReference type="VEuPathDB" id="VectorBase:LOC119170240"/>
<keyword evidence="1" id="KW-0808">Transferase</keyword>
<dbReference type="EMBL" id="JABSTU010000007">
    <property type="protein sequence ID" value="KAH8024770.1"/>
    <property type="molecule type" value="Genomic_DNA"/>
</dbReference>
<sequence>MHRRAVAHSSTICASLPPLHTAFDIYNSPDSPVDAHVASRFENIQQLTVHAPSSCIYTQGKVPSEVEILFWDAVVISAADEDQASAFREQIAQRKERNLIPLVPYHVFSDPPGPKVGSGGATLHILEHLRNMYGKELHRMRILLIHTGGQSKRLPSHSALGKLFALLPIDSAAEFQMFDLKMAMYSPFLAKMKAGVFLTCSDDIETYTLPLLENSSRSGQWSFDGSGFTALAHPSPVSLGLTHGVYVLPKGSSVCHHLCDNRVSRGDSKEEFAYTDSAFFFDCSVVDKLIKLYTQVKPVTQEIDAYRDFLQLLGINSKSCVSQAGGGGAGDQLNVQQILQDCKLHVVVLPLSRFYHLGTMQEYIDNLCFSETFAEELQTCRFVHSKLIHLEACKATNISGVVMRSLIHSRSTVPHSTVVECCRFEIPVKLGDMCILSNSRVENLAGRVVEVPGKAIIFTVSVKSDTCKGYVTLAFGIDDDLKTAARDARELSYFGKRLGQLEDCKLVICDSLFKTSSAASTLWEAKLFSVKPTMTEAFLSTVGLVQAVLQNVPQVNEEKSIVKMSMDDVLRCKDIGELLRHQNTIFN</sequence>
<evidence type="ECO:0000256" key="2">
    <source>
        <dbReference type="ARBA" id="ARBA00022741"/>
    </source>
</evidence>
<name>A0A9J6DSG2_RHIMP</name>
<keyword evidence="5" id="KW-1185">Reference proteome</keyword>
<dbReference type="PANTHER" id="PTHR15045:SF1">
    <property type="entry name" value="FUCOSE-1-PHOSPHATE GUANYLYLTRANSFERASE"/>
    <property type="match status" value="1"/>
</dbReference>
<dbReference type="GO" id="GO:0016772">
    <property type="term" value="F:transferase activity, transferring phosphorus-containing groups"/>
    <property type="evidence" value="ECO:0007669"/>
    <property type="project" value="InterPro"/>
</dbReference>
<reference evidence="4" key="2">
    <citation type="submission" date="2021-09" db="EMBL/GenBank/DDBJ databases">
        <authorList>
            <person name="Jia N."/>
            <person name="Wang J."/>
            <person name="Shi W."/>
            <person name="Du L."/>
            <person name="Sun Y."/>
            <person name="Zhan W."/>
            <person name="Jiang J."/>
            <person name="Wang Q."/>
            <person name="Zhang B."/>
            <person name="Ji P."/>
            <person name="Sakyi L.B."/>
            <person name="Cui X."/>
            <person name="Yuan T."/>
            <person name="Jiang B."/>
            <person name="Yang W."/>
            <person name="Lam T.T.-Y."/>
            <person name="Chang Q."/>
            <person name="Ding S."/>
            <person name="Wang X."/>
            <person name="Zhu J."/>
            <person name="Ruan X."/>
            <person name="Zhao L."/>
            <person name="Wei J."/>
            <person name="Que T."/>
            <person name="Du C."/>
            <person name="Cheng J."/>
            <person name="Dai P."/>
            <person name="Han X."/>
            <person name="Huang E."/>
            <person name="Gao Y."/>
            <person name="Liu J."/>
            <person name="Shao H."/>
            <person name="Ye R."/>
            <person name="Li L."/>
            <person name="Wei W."/>
            <person name="Wang X."/>
            <person name="Wang C."/>
            <person name="Huo Q."/>
            <person name="Li W."/>
            <person name="Guo W."/>
            <person name="Chen H."/>
            <person name="Chen S."/>
            <person name="Zhou L."/>
            <person name="Zhou L."/>
            <person name="Ni X."/>
            <person name="Tian J."/>
            <person name="Zhou Y."/>
            <person name="Sheng Y."/>
            <person name="Liu T."/>
            <person name="Pan Y."/>
            <person name="Xia L."/>
            <person name="Li J."/>
            <person name="Zhao F."/>
            <person name="Cao W."/>
        </authorList>
    </citation>
    <scope>NUCLEOTIDE SEQUENCE</scope>
    <source>
        <strain evidence="4">Rmic-2018</strain>
        <tissue evidence="4">Larvae</tissue>
    </source>
</reference>
<evidence type="ECO:0000256" key="1">
    <source>
        <dbReference type="ARBA" id="ARBA00022679"/>
    </source>
</evidence>
<organism evidence="4 5">
    <name type="scientific">Rhipicephalus microplus</name>
    <name type="common">Cattle tick</name>
    <name type="synonym">Boophilus microplus</name>
    <dbReference type="NCBI Taxonomy" id="6941"/>
    <lineage>
        <taxon>Eukaryota</taxon>
        <taxon>Metazoa</taxon>
        <taxon>Ecdysozoa</taxon>
        <taxon>Arthropoda</taxon>
        <taxon>Chelicerata</taxon>
        <taxon>Arachnida</taxon>
        <taxon>Acari</taxon>
        <taxon>Parasitiformes</taxon>
        <taxon>Ixodida</taxon>
        <taxon>Ixodoidea</taxon>
        <taxon>Ixodidae</taxon>
        <taxon>Rhipicephalinae</taxon>
        <taxon>Rhipicephalus</taxon>
        <taxon>Boophilus</taxon>
    </lineage>
</organism>
<reference evidence="4" key="1">
    <citation type="journal article" date="2020" name="Cell">
        <title>Large-Scale Comparative Analyses of Tick Genomes Elucidate Their Genetic Diversity and Vector Capacities.</title>
        <authorList>
            <consortium name="Tick Genome and Microbiome Consortium (TIGMIC)"/>
            <person name="Jia N."/>
            <person name="Wang J."/>
            <person name="Shi W."/>
            <person name="Du L."/>
            <person name="Sun Y."/>
            <person name="Zhan W."/>
            <person name="Jiang J.F."/>
            <person name="Wang Q."/>
            <person name="Zhang B."/>
            <person name="Ji P."/>
            <person name="Bell-Sakyi L."/>
            <person name="Cui X.M."/>
            <person name="Yuan T.T."/>
            <person name="Jiang B.G."/>
            <person name="Yang W.F."/>
            <person name="Lam T.T."/>
            <person name="Chang Q.C."/>
            <person name="Ding S.J."/>
            <person name="Wang X.J."/>
            <person name="Zhu J.G."/>
            <person name="Ruan X.D."/>
            <person name="Zhao L."/>
            <person name="Wei J.T."/>
            <person name="Ye R.Z."/>
            <person name="Que T.C."/>
            <person name="Du C.H."/>
            <person name="Zhou Y.H."/>
            <person name="Cheng J.X."/>
            <person name="Dai P.F."/>
            <person name="Guo W.B."/>
            <person name="Han X.H."/>
            <person name="Huang E.J."/>
            <person name="Li L.F."/>
            <person name="Wei W."/>
            <person name="Gao Y.C."/>
            <person name="Liu J.Z."/>
            <person name="Shao H.Z."/>
            <person name="Wang X."/>
            <person name="Wang C.C."/>
            <person name="Yang T.C."/>
            <person name="Huo Q.B."/>
            <person name="Li W."/>
            <person name="Chen H.Y."/>
            <person name="Chen S.E."/>
            <person name="Zhou L.G."/>
            <person name="Ni X.B."/>
            <person name="Tian J.H."/>
            <person name="Sheng Y."/>
            <person name="Liu T."/>
            <person name="Pan Y.S."/>
            <person name="Xia L.Y."/>
            <person name="Li J."/>
            <person name="Zhao F."/>
            <person name="Cao W.C."/>
        </authorList>
    </citation>
    <scope>NUCLEOTIDE SEQUENCE</scope>
    <source>
        <strain evidence="4">Rmic-2018</strain>
    </source>
</reference>
<evidence type="ECO:0000259" key="3">
    <source>
        <dbReference type="Pfam" id="PF07959"/>
    </source>
</evidence>
<proteinExistence type="predicted"/>
<accession>A0A9J6DSG2</accession>
<gene>
    <name evidence="4" type="ORF">HPB51_001184</name>
</gene>